<accession>A0A1F5LVG8</accession>
<protein>
    <recommendedName>
        <fullName evidence="4">Nitrogen regulatory protein areA GATA-like domain-containing protein</fullName>
    </recommendedName>
</protein>
<name>A0A1F5LVG8_PENAI</name>
<dbReference type="RefSeq" id="XP_022492513.1">
    <property type="nucleotide sequence ID" value="XM_022627763.1"/>
</dbReference>
<dbReference type="GeneID" id="34572497"/>
<proteinExistence type="predicted"/>
<evidence type="ECO:0000313" key="3">
    <source>
        <dbReference type="Proteomes" id="UP000177622"/>
    </source>
</evidence>
<comment type="caution">
    <text evidence="2">The sequence shown here is derived from an EMBL/GenBank/DDBJ whole genome shotgun (WGS) entry which is preliminary data.</text>
</comment>
<gene>
    <name evidence="2" type="ORF">PENARI_c002G08918</name>
</gene>
<dbReference type="STRING" id="1835702.A0A1F5LVG8"/>
<evidence type="ECO:0000313" key="2">
    <source>
        <dbReference type="EMBL" id="OGE57086.1"/>
    </source>
</evidence>
<keyword evidence="3" id="KW-1185">Reference proteome</keyword>
<feature type="compositionally biased region" description="Basic residues" evidence="1">
    <location>
        <begin position="187"/>
        <end position="200"/>
    </location>
</feature>
<dbReference type="OrthoDB" id="5424234at2759"/>
<evidence type="ECO:0000256" key="1">
    <source>
        <dbReference type="SAM" id="MobiDB-lite"/>
    </source>
</evidence>
<dbReference type="AlphaFoldDB" id="A0A1F5LVG8"/>
<dbReference type="Proteomes" id="UP000177622">
    <property type="component" value="Unassembled WGS sequence"/>
</dbReference>
<evidence type="ECO:0008006" key="4">
    <source>
        <dbReference type="Google" id="ProtNLM"/>
    </source>
</evidence>
<reference evidence="2 3" key="1">
    <citation type="journal article" date="2016" name="Sci. Rep.">
        <title>Penicillium arizonense, a new, genome sequenced fungal species, reveals a high chemical diversity in secreted metabolites.</title>
        <authorList>
            <person name="Grijseels S."/>
            <person name="Nielsen J.C."/>
            <person name="Randelovic M."/>
            <person name="Nielsen J."/>
            <person name="Nielsen K.F."/>
            <person name="Workman M."/>
            <person name="Frisvad J.C."/>
        </authorList>
    </citation>
    <scope>NUCLEOTIDE SEQUENCE [LARGE SCALE GENOMIC DNA]</scope>
    <source>
        <strain evidence="2 3">CBS 141311</strain>
    </source>
</reference>
<organism evidence="2 3">
    <name type="scientific">Penicillium arizonense</name>
    <dbReference type="NCBI Taxonomy" id="1835702"/>
    <lineage>
        <taxon>Eukaryota</taxon>
        <taxon>Fungi</taxon>
        <taxon>Dikarya</taxon>
        <taxon>Ascomycota</taxon>
        <taxon>Pezizomycotina</taxon>
        <taxon>Eurotiomycetes</taxon>
        <taxon>Eurotiomycetidae</taxon>
        <taxon>Eurotiales</taxon>
        <taxon>Aspergillaceae</taxon>
        <taxon>Penicillium</taxon>
    </lineage>
</organism>
<sequence>MEPKLPPGLVTMAAMPATEGMQQEKLESAIYKKFWQAYSTSNLASKGQTESRLEHLFWRIWGTKQLSGNLSLYTLNRLILRIKKTPVLLGRKVEEKQSEPAVNKEKPVRQGVCDSGACSFHSILKKPQPTQGELQKKPRLAIFTPSGEEITRNPSNPPTPIMTEPTPEGSTRQGAKKTYLAATRNGRGPRRRPVFNRRKSSQTSIPKTPAPLRRRSEPAATTDATPDSYVELGQLQHMSFRDEDEEDQIVRDIAREIAPKPKPAKPATPQFDDEFVEGDPALLQAMKPGCVDQGIPFPRASSLRHPMLAPESYSQVLNPSFNLNSFQSPGGPDLAVPTGEIDAEWTDVDAIESTLPVLQPFKKAVSPQEPAIEECQKGPSDIASSIVSVSVDKDDSLLTHGMERIRL</sequence>
<feature type="region of interest" description="Disordered" evidence="1">
    <location>
        <begin position="126"/>
        <end position="227"/>
    </location>
</feature>
<dbReference type="EMBL" id="LXJU01000002">
    <property type="protein sequence ID" value="OGE57086.1"/>
    <property type="molecule type" value="Genomic_DNA"/>
</dbReference>